<dbReference type="PANTHER" id="PTHR43731">
    <property type="entry name" value="RHOMBOID PROTEASE"/>
    <property type="match status" value="1"/>
</dbReference>
<feature type="transmembrane region" description="Helical" evidence="8">
    <location>
        <begin position="225"/>
        <end position="250"/>
    </location>
</feature>
<evidence type="ECO:0000313" key="11">
    <source>
        <dbReference type="Proteomes" id="UP000024837"/>
    </source>
</evidence>
<gene>
    <name evidence="10" type="ORF">DRE_00842</name>
</gene>
<proteinExistence type="inferred from homology"/>
<protein>
    <recommendedName>
        <fullName evidence="9">Peptidase S54 rhomboid domain-containing protein</fullName>
    </recommendedName>
</protein>
<dbReference type="PANTHER" id="PTHR43731:SF14">
    <property type="entry name" value="PRESENILIN-ASSOCIATED RHOMBOID-LIKE PROTEIN, MITOCHONDRIAL"/>
    <property type="match status" value="1"/>
</dbReference>
<dbReference type="Proteomes" id="UP000024837">
    <property type="component" value="Unassembled WGS sequence"/>
</dbReference>
<evidence type="ECO:0000256" key="2">
    <source>
        <dbReference type="ARBA" id="ARBA00009045"/>
    </source>
</evidence>
<evidence type="ECO:0000256" key="1">
    <source>
        <dbReference type="ARBA" id="ARBA00004141"/>
    </source>
</evidence>
<feature type="transmembrane region" description="Helical" evidence="8">
    <location>
        <begin position="262"/>
        <end position="283"/>
    </location>
</feature>
<evidence type="ECO:0000256" key="3">
    <source>
        <dbReference type="ARBA" id="ARBA00022692"/>
    </source>
</evidence>
<evidence type="ECO:0000313" key="10">
    <source>
        <dbReference type="EMBL" id="EWC45443.1"/>
    </source>
</evidence>
<comment type="similarity">
    <text evidence="2">Belongs to the peptidase S54 family.</text>
</comment>
<evidence type="ECO:0000256" key="7">
    <source>
        <dbReference type="SAM" id="MobiDB-lite"/>
    </source>
</evidence>
<accession>W7HZS5</accession>
<keyword evidence="6 8" id="KW-0472">Membrane</keyword>
<evidence type="ECO:0000256" key="4">
    <source>
        <dbReference type="ARBA" id="ARBA00022801"/>
    </source>
</evidence>
<evidence type="ECO:0000256" key="5">
    <source>
        <dbReference type="ARBA" id="ARBA00022989"/>
    </source>
</evidence>
<dbReference type="InterPro" id="IPR022764">
    <property type="entry name" value="Peptidase_S54_rhomboid_dom"/>
</dbReference>
<dbReference type="EMBL" id="KI966427">
    <property type="protein sequence ID" value="EWC45443.1"/>
    <property type="molecule type" value="Genomic_DNA"/>
</dbReference>
<evidence type="ECO:0000259" key="9">
    <source>
        <dbReference type="Pfam" id="PF01694"/>
    </source>
</evidence>
<dbReference type="OrthoDB" id="10260614at2759"/>
<feature type="transmembrane region" description="Helical" evidence="8">
    <location>
        <begin position="332"/>
        <end position="352"/>
    </location>
</feature>
<evidence type="ECO:0000256" key="8">
    <source>
        <dbReference type="SAM" id="Phobius"/>
    </source>
</evidence>
<feature type="transmembrane region" description="Helical" evidence="8">
    <location>
        <begin position="364"/>
        <end position="381"/>
    </location>
</feature>
<feature type="region of interest" description="Disordered" evidence="7">
    <location>
        <begin position="115"/>
        <end position="136"/>
    </location>
</feature>
<keyword evidence="11" id="KW-1185">Reference proteome</keyword>
<dbReference type="InterPro" id="IPR050925">
    <property type="entry name" value="Rhomboid_protease_S54"/>
</dbReference>
<keyword evidence="3 8" id="KW-0812">Transmembrane</keyword>
<feature type="region of interest" description="Disordered" evidence="7">
    <location>
        <begin position="75"/>
        <end position="99"/>
    </location>
</feature>
<dbReference type="Pfam" id="PF01694">
    <property type="entry name" value="Rhomboid"/>
    <property type="match status" value="2"/>
</dbReference>
<sequence length="434" mass="48019">MNVSLTLRLASRLASGRHACICVGAARPSAFLPLGTTAPSLSTLARRTWPTSILLPAQPQPTPLPLTLLRFASNHRSRTPRERKAPSLPAPVTPSIARPATLVGAEQEPIRYTDYARPAGSSSSSEPPPPPPISESQRATSRFVVIIGVTYAIIYLFSWAPQLSGFAHSSPDEPTSELFMKYVKPWHQWIDRWFTISPSTALQRLGFYGISRDPADSPLATITQFILPAFSHVTILHLAFNFFALQAFAPTLVRYYGLKRSLLAYLFIGSAGLLLLVPCDILLNPYVNLLPTTAMQRYRETDSKVIREQTRQLPTKAQTEEHFFLGQHCRPMLGGSGALYGMLAITAIVNPGAKFQLMFVPVDISVRTLFMALCAGDLTFLGLRSEAWGAIGHLTGALAGVMLWALWLRRVKLPTEVQRQLMMRLRRKRLGMSD</sequence>
<name>W7HZS5_9PEZI</name>
<keyword evidence="5 8" id="KW-1133">Transmembrane helix</keyword>
<dbReference type="InterPro" id="IPR035952">
    <property type="entry name" value="Rhomboid-like_sf"/>
</dbReference>
<feature type="domain" description="Peptidase S54 rhomboid" evidence="9">
    <location>
        <begin position="325"/>
        <end position="408"/>
    </location>
</feature>
<dbReference type="SUPFAM" id="SSF144091">
    <property type="entry name" value="Rhomboid-like"/>
    <property type="match status" value="1"/>
</dbReference>
<evidence type="ECO:0000256" key="6">
    <source>
        <dbReference type="ARBA" id="ARBA00023136"/>
    </source>
</evidence>
<comment type="subcellular location">
    <subcellularLocation>
        <location evidence="1">Membrane</location>
        <topology evidence="1">Multi-pass membrane protein</topology>
    </subcellularLocation>
</comment>
<organism evidence="10 11">
    <name type="scientific">Drechslerella stenobrocha 248</name>
    <dbReference type="NCBI Taxonomy" id="1043628"/>
    <lineage>
        <taxon>Eukaryota</taxon>
        <taxon>Fungi</taxon>
        <taxon>Dikarya</taxon>
        <taxon>Ascomycota</taxon>
        <taxon>Pezizomycotina</taxon>
        <taxon>Orbiliomycetes</taxon>
        <taxon>Orbiliales</taxon>
        <taxon>Orbiliaceae</taxon>
        <taxon>Drechslerella</taxon>
    </lineage>
</organism>
<dbReference type="GO" id="GO:0016020">
    <property type="term" value="C:membrane"/>
    <property type="evidence" value="ECO:0007669"/>
    <property type="project" value="UniProtKB-SubCell"/>
</dbReference>
<dbReference type="AlphaFoldDB" id="W7HZS5"/>
<dbReference type="GO" id="GO:0004252">
    <property type="term" value="F:serine-type endopeptidase activity"/>
    <property type="evidence" value="ECO:0007669"/>
    <property type="project" value="InterPro"/>
</dbReference>
<dbReference type="Gene3D" id="1.20.1540.10">
    <property type="entry name" value="Rhomboid-like"/>
    <property type="match status" value="1"/>
</dbReference>
<feature type="transmembrane region" description="Helical" evidence="8">
    <location>
        <begin position="143"/>
        <end position="160"/>
    </location>
</feature>
<reference evidence="10 11" key="1">
    <citation type="submission" date="2013-05" db="EMBL/GenBank/DDBJ databases">
        <title>Drechslerella stenobrocha genome reveals carnivorous origination and mechanical trapping mechanism of predatory fungi.</title>
        <authorList>
            <person name="Liu X."/>
            <person name="Zhang W."/>
            <person name="Liu K."/>
        </authorList>
    </citation>
    <scope>NUCLEOTIDE SEQUENCE [LARGE SCALE GENOMIC DNA]</scope>
    <source>
        <strain evidence="10 11">248</strain>
    </source>
</reference>
<feature type="domain" description="Peptidase S54 rhomboid" evidence="9">
    <location>
        <begin position="222"/>
        <end position="275"/>
    </location>
</feature>
<feature type="transmembrane region" description="Helical" evidence="8">
    <location>
        <begin position="387"/>
        <end position="408"/>
    </location>
</feature>
<dbReference type="HOGENOM" id="CLU_590545_0_0_1"/>
<keyword evidence="4" id="KW-0378">Hydrolase</keyword>